<dbReference type="AlphaFoldDB" id="G5IDS7"/>
<dbReference type="EMBL" id="ADLN01000026">
    <property type="protein sequence ID" value="EHI60337.1"/>
    <property type="molecule type" value="Genomic_DNA"/>
</dbReference>
<dbReference type="OrthoDB" id="2242134at2"/>
<reference evidence="1 2" key="1">
    <citation type="submission" date="2011-08" db="EMBL/GenBank/DDBJ databases">
        <title>The Genome Sequence of Clostridium hathewayi WAL-18680.</title>
        <authorList>
            <consortium name="The Broad Institute Genome Sequencing Platform"/>
            <person name="Earl A."/>
            <person name="Ward D."/>
            <person name="Feldgarden M."/>
            <person name="Gevers D."/>
            <person name="Finegold S.M."/>
            <person name="Summanen P.H."/>
            <person name="Molitoris D.R."/>
            <person name="Song M."/>
            <person name="Daigneault M."/>
            <person name="Allen-Vercoe E."/>
            <person name="Young S.K."/>
            <person name="Zeng Q."/>
            <person name="Gargeya S."/>
            <person name="Fitzgerald M."/>
            <person name="Haas B."/>
            <person name="Abouelleil A."/>
            <person name="Alvarado L."/>
            <person name="Arachchi H.M."/>
            <person name="Berlin A."/>
            <person name="Brown A."/>
            <person name="Chapman S.B."/>
            <person name="Chen Z."/>
            <person name="Dunbar C."/>
            <person name="Freedman E."/>
            <person name="Gearin G."/>
            <person name="Gellesch M."/>
            <person name="Goldberg J."/>
            <person name="Griggs A."/>
            <person name="Gujja S."/>
            <person name="Heiman D."/>
            <person name="Howarth C."/>
            <person name="Larson L."/>
            <person name="Lui A."/>
            <person name="MacDonald P.J.P."/>
            <person name="Montmayeur A."/>
            <person name="Murphy C."/>
            <person name="Neiman D."/>
            <person name="Pearson M."/>
            <person name="Priest M."/>
            <person name="Roberts A."/>
            <person name="Saif S."/>
            <person name="Shea T."/>
            <person name="Shenoy N."/>
            <person name="Sisk P."/>
            <person name="Stolte C."/>
            <person name="Sykes S."/>
            <person name="Wortman J."/>
            <person name="Nusbaum C."/>
            <person name="Birren B."/>
        </authorList>
    </citation>
    <scope>NUCLEOTIDE SEQUENCE [LARGE SCALE GENOMIC DNA]</scope>
    <source>
        <strain evidence="1 2">WAL-18680</strain>
    </source>
</reference>
<name>G5IDS7_9FIRM</name>
<protein>
    <submittedName>
        <fullName evidence="1">Uncharacterized protein</fullName>
    </submittedName>
</protein>
<evidence type="ECO:0000313" key="2">
    <source>
        <dbReference type="Proteomes" id="UP000005384"/>
    </source>
</evidence>
<proteinExistence type="predicted"/>
<accession>G5IDS7</accession>
<dbReference type="PATRIC" id="fig|742737.3.peg.1655"/>
<dbReference type="HOGENOM" id="CLU_098580_1_0_9"/>
<comment type="caution">
    <text evidence="1">The sequence shown here is derived from an EMBL/GenBank/DDBJ whole genome shotgun (WGS) entry which is preliminary data.</text>
</comment>
<sequence length="178" mass="19801">MSRHQRRGRYTNMLVLSLAVIFCLVVLGVAGAVVYASRSQPEIHIPQMEPDGNVQIGTLSDPAGRQAELDDTVREGLLTFAINATPSMKDGKSAANLMIENPPENTNRFTVTIRRDDTGEEIYKSGYLDPEQYIEEVPLDQELPAGEYTCTAWFDAYRISDNAYIGRAAAQIKLYVQN</sequence>
<keyword evidence="2" id="KW-1185">Reference proteome</keyword>
<evidence type="ECO:0000313" key="1">
    <source>
        <dbReference type="EMBL" id="EHI60337.1"/>
    </source>
</evidence>
<dbReference type="Proteomes" id="UP000005384">
    <property type="component" value="Unassembled WGS sequence"/>
</dbReference>
<gene>
    <name evidence="1" type="ORF">HMPREF9473_01634</name>
</gene>
<organism evidence="1 2">
    <name type="scientific">Hungatella hathewayi WAL-18680</name>
    <dbReference type="NCBI Taxonomy" id="742737"/>
    <lineage>
        <taxon>Bacteria</taxon>
        <taxon>Bacillati</taxon>
        <taxon>Bacillota</taxon>
        <taxon>Clostridia</taxon>
        <taxon>Lachnospirales</taxon>
        <taxon>Lachnospiraceae</taxon>
        <taxon>Hungatella</taxon>
    </lineage>
</organism>
<dbReference type="RefSeq" id="WP_006779618.1">
    <property type="nucleotide sequence ID" value="NZ_CP040506.1"/>
</dbReference>